<sequence>MFTNILSRNDFETTGVDCICQSINSLLQIWEIGNDFIKENGAITGITMSEFWDHHVVTVNTSFILLHQGMEALLKAHICGHSPMLLLEAKRNEWPTKPGNKHLDFSQFHQVGGESLFITFFATDPPNHMGKHIFYNLIEEIRTIRNKIVHVGHKNNIEVKDALSYALKILTYYFGKDKWLEFLRDRYRRNPVNINSVERIPYFWNTINFVWENIGKAECRKNLSLERQTRFYHCPSCSVDLDGLASHEEIKLSLLRPNDPLSTTVYCLICDREHDVIRQSCDKEACPGNVISVGGLEKICLTCFK</sequence>
<keyword evidence="2" id="KW-1185">Reference proteome</keyword>
<protein>
    <submittedName>
        <fullName evidence="1">Uncharacterized protein</fullName>
    </submittedName>
</protein>
<accession>A0A3N0BUB3</accession>
<dbReference type="RefSeq" id="WP_123205881.1">
    <property type="nucleotide sequence ID" value="NZ_RBEE01000022.1"/>
</dbReference>
<proteinExistence type="predicted"/>
<evidence type="ECO:0000313" key="2">
    <source>
        <dbReference type="Proteomes" id="UP000274046"/>
    </source>
</evidence>
<dbReference type="AlphaFoldDB" id="A0A3N0BUB3"/>
<dbReference type="EMBL" id="RBEE01000022">
    <property type="protein sequence ID" value="RNL52780.1"/>
    <property type="molecule type" value="Genomic_DNA"/>
</dbReference>
<evidence type="ECO:0000313" key="1">
    <source>
        <dbReference type="EMBL" id="RNL52780.1"/>
    </source>
</evidence>
<dbReference type="Proteomes" id="UP000274046">
    <property type="component" value="Unassembled WGS sequence"/>
</dbReference>
<name>A0A3N0BUB3_9SPHI</name>
<dbReference type="OrthoDB" id="1234180at2"/>
<gene>
    <name evidence="1" type="ORF">D7004_10830</name>
</gene>
<organism evidence="1 2">
    <name type="scientific">Pedobacter jejuensis</name>
    <dbReference type="NCBI Taxonomy" id="1268550"/>
    <lineage>
        <taxon>Bacteria</taxon>
        <taxon>Pseudomonadati</taxon>
        <taxon>Bacteroidota</taxon>
        <taxon>Sphingobacteriia</taxon>
        <taxon>Sphingobacteriales</taxon>
        <taxon>Sphingobacteriaceae</taxon>
        <taxon>Pedobacter</taxon>
    </lineage>
</organism>
<reference evidence="1 2" key="1">
    <citation type="submission" date="2018-10" db="EMBL/GenBank/DDBJ databases">
        <title>Genome sequencing of Pedobacter jejuensis TNB23.</title>
        <authorList>
            <person name="Cho Y.-J."/>
            <person name="Cho A."/>
            <person name="Kim O.-S."/>
        </authorList>
    </citation>
    <scope>NUCLEOTIDE SEQUENCE [LARGE SCALE GENOMIC DNA]</scope>
    <source>
        <strain evidence="1 2">TNB23</strain>
    </source>
</reference>
<comment type="caution">
    <text evidence="1">The sequence shown here is derived from an EMBL/GenBank/DDBJ whole genome shotgun (WGS) entry which is preliminary data.</text>
</comment>